<dbReference type="InterPro" id="IPR028051">
    <property type="entry name" value="CheX-like_dom"/>
</dbReference>
<proteinExistence type="predicted"/>
<evidence type="ECO:0000313" key="4">
    <source>
        <dbReference type="Proteomes" id="UP001157125"/>
    </source>
</evidence>
<feature type="domain" description="Chemotaxis phosphatase CheX-like" evidence="2">
    <location>
        <begin position="53"/>
        <end position="125"/>
    </location>
</feature>
<dbReference type="InterPro" id="IPR028976">
    <property type="entry name" value="CheC-like_sf"/>
</dbReference>
<evidence type="ECO:0000259" key="2">
    <source>
        <dbReference type="Pfam" id="PF13690"/>
    </source>
</evidence>
<dbReference type="Proteomes" id="UP001157125">
    <property type="component" value="Unassembled WGS sequence"/>
</dbReference>
<accession>A0ABQ6IFX0</accession>
<dbReference type="RefSeq" id="WP_284328102.1">
    <property type="nucleotide sequence ID" value="NZ_BSUN01000001.1"/>
</dbReference>
<dbReference type="Pfam" id="PF13690">
    <property type="entry name" value="CheX"/>
    <property type="match status" value="1"/>
</dbReference>
<name>A0ABQ6IFX0_9MICO</name>
<keyword evidence="1" id="KW-0145">Chemotaxis</keyword>
<protein>
    <recommendedName>
        <fullName evidence="2">Chemotaxis phosphatase CheX-like domain-containing protein</fullName>
    </recommendedName>
</protein>
<dbReference type="Gene3D" id="3.40.1550.10">
    <property type="entry name" value="CheC-like"/>
    <property type="match status" value="1"/>
</dbReference>
<organism evidence="3 4">
    <name type="scientific">Demequina litorisediminis</name>
    <dbReference type="NCBI Taxonomy" id="1849022"/>
    <lineage>
        <taxon>Bacteria</taxon>
        <taxon>Bacillati</taxon>
        <taxon>Actinomycetota</taxon>
        <taxon>Actinomycetes</taxon>
        <taxon>Micrococcales</taxon>
        <taxon>Demequinaceae</taxon>
        <taxon>Demequina</taxon>
    </lineage>
</organism>
<evidence type="ECO:0000313" key="3">
    <source>
        <dbReference type="EMBL" id="GMA35624.1"/>
    </source>
</evidence>
<reference evidence="4" key="1">
    <citation type="journal article" date="2019" name="Int. J. Syst. Evol. Microbiol.">
        <title>The Global Catalogue of Microorganisms (GCM) 10K type strain sequencing project: providing services to taxonomists for standard genome sequencing and annotation.</title>
        <authorList>
            <consortium name="The Broad Institute Genomics Platform"/>
            <consortium name="The Broad Institute Genome Sequencing Center for Infectious Disease"/>
            <person name="Wu L."/>
            <person name="Ma J."/>
        </authorList>
    </citation>
    <scope>NUCLEOTIDE SEQUENCE [LARGE SCALE GENOMIC DNA]</scope>
    <source>
        <strain evidence="4">NBRC 112299</strain>
    </source>
</reference>
<comment type="caution">
    <text evidence="3">The sequence shown here is derived from an EMBL/GenBank/DDBJ whole genome shotgun (WGS) entry which is preliminary data.</text>
</comment>
<gene>
    <name evidence="3" type="ORF">GCM10025876_18280</name>
</gene>
<sequence length="165" mass="16900">MSAVAGSLPTVDGEAIEAIAQDFFATMVDGEHGVLVPGYGEMAPLVDARFTWVDVHGETVTRVLVAVGRSTGDMLTRALLALPDDAPIGDADFADAAGEVVNVIGGNIKSLVHGGGALSLPQVADAAPDCGGAPLISETWFTWRGAPLTLTLWNLPEHAGSAGRP</sequence>
<evidence type="ECO:0000256" key="1">
    <source>
        <dbReference type="ARBA" id="ARBA00022500"/>
    </source>
</evidence>
<keyword evidence="4" id="KW-1185">Reference proteome</keyword>
<dbReference type="EMBL" id="BSUN01000001">
    <property type="protein sequence ID" value="GMA35624.1"/>
    <property type="molecule type" value="Genomic_DNA"/>
</dbReference>